<dbReference type="CDD" id="cd02970">
    <property type="entry name" value="PRX_like2"/>
    <property type="match status" value="1"/>
</dbReference>
<dbReference type="SUPFAM" id="SSF52833">
    <property type="entry name" value="Thioredoxin-like"/>
    <property type="match status" value="1"/>
</dbReference>
<name>A3QBH2_SHELP</name>
<organism evidence="13 14">
    <name type="scientific">Shewanella loihica (strain ATCC BAA-1088 / PV-4)</name>
    <dbReference type="NCBI Taxonomy" id="323850"/>
    <lineage>
        <taxon>Bacteria</taxon>
        <taxon>Pseudomonadati</taxon>
        <taxon>Pseudomonadota</taxon>
        <taxon>Gammaproteobacteria</taxon>
        <taxon>Alteromonadales</taxon>
        <taxon>Shewanellaceae</taxon>
        <taxon>Shewanella</taxon>
    </lineage>
</organism>
<dbReference type="Gene3D" id="3.40.30.10">
    <property type="entry name" value="Glutaredoxin"/>
    <property type="match status" value="1"/>
</dbReference>
<dbReference type="GO" id="GO:0045454">
    <property type="term" value="P:cell redox homeostasis"/>
    <property type="evidence" value="ECO:0007669"/>
    <property type="project" value="TreeGrafter"/>
</dbReference>
<dbReference type="STRING" id="323850.Shew_0949"/>
<dbReference type="PANTHER" id="PTHR42801:SF7">
    <property type="entry name" value="SLL1159 PROTEIN"/>
    <property type="match status" value="1"/>
</dbReference>
<evidence type="ECO:0000256" key="9">
    <source>
        <dbReference type="ARBA" id="ARBA00038489"/>
    </source>
</evidence>
<feature type="domain" description="Thioredoxin" evidence="12">
    <location>
        <begin position="45"/>
        <end position="222"/>
    </location>
</feature>
<comment type="similarity">
    <text evidence="9">Belongs to the peroxiredoxin family. BCP/PrxQ subfamily.</text>
</comment>
<evidence type="ECO:0000256" key="4">
    <source>
        <dbReference type="ARBA" id="ARBA00022862"/>
    </source>
</evidence>
<dbReference type="InterPro" id="IPR036249">
    <property type="entry name" value="Thioredoxin-like_sf"/>
</dbReference>
<evidence type="ECO:0000256" key="2">
    <source>
        <dbReference type="ARBA" id="ARBA00013017"/>
    </source>
</evidence>
<dbReference type="Pfam" id="PF00578">
    <property type="entry name" value="AhpC-TSA"/>
    <property type="match status" value="1"/>
</dbReference>
<dbReference type="InterPro" id="IPR000866">
    <property type="entry name" value="AhpC/TSA"/>
</dbReference>
<evidence type="ECO:0000259" key="12">
    <source>
        <dbReference type="PROSITE" id="PS51352"/>
    </source>
</evidence>
<evidence type="ECO:0000256" key="8">
    <source>
        <dbReference type="ARBA" id="ARBA00032824"/>
    </source>
</evidence>
<keyword evidence="14" id="KW-1185">Reference proteome</keyword>
<keyword evidence="3" id="KW-0575">Peroxidase</keyword>
<dbReference type="GO" id="GO:0005737">
    <property type="term" value="C:cytoplasm"/>
    <property type="evidence" value="ECO:0007669"/>
    <property type="project" value="TreeGrafter"/>
</dbReference>
<dbReference type="Proteomes" id="UP000001558">
    <property type="component" value="Chromosome"/>
</dbReference>
<comment type="catalytic activity">
    <reaction evidence="11">
        <text>a hydroperoxide + [thioredoxin]-dithiol = an alcohol + [thioredoxin]-disulfide + H2O</text>
        <dbReference type="Rhea" id="RHEA:62620"/>
        <dbReference type="Rhea" id="RHEA-COMP:10698"/>
        <dbReference type="Rhea" id="RHEA-COMP:10700"/>
        <dbReference type="ChEBI" id="CHEBI:15377"/>
        <dbReference type="ChEBI" id="CHEBI:29950"/>
        <dbReference type="ChEBI" id="CHEBI:30879"/>
        <dbReference type="ChEBI" id="CHEBI:35924"/>
        <dbReference type="ChEBI" id="CHEBI:50058"/>
        <dbReference type="EC" id="1.11.1.24"/>
    </reaction>
</comment>
<keyword evidence="5" id="KW-0560">Oxidoreductase</keyword>
<dbReference type="RefSeq" id="WP_011864754.1">
    <property type="nucleotide sequence ID" value="NC_009092.1"/>
</dbReference>
<accession>A3QBH2</accession>
<protein>
    <recommendedName>
        <fullName evidence="2">thioredoxin-dependent peroxiredoxin</fullName>
        <ecNumber evidence="2">1.11.1.24</ecNumber>
    </recommendedName>
    <alternativeName>
        <fullName evidence="8">Thioredoxin peroxidase</fullName>
    </alternativeName>
    <alternativeName>
        <fullName evidence="10">Thioredoxin-dependent peroxiredoxin Bcp</fullName>
    </alternativeName>
</protein>
<dbReference type="PANTHER" id="PTHR42801">
    <property type="entry name" value="THIOREDOXIN-DEPENDENT PEROXIDE REDUCTASE"/>
    <property type="match status" value="1"/>
</dbReference>
<dbReference type="InterPro" id="IPR050924">
    <property type="entry name" value="Peroxiredoxin_BCP/PrxQ"/>
</dbReference>
<dbReference type="KEGG" id="slo:Shew_0949"/>
<dbReference type="GO" id="GO:0008379">
    <property type="term" value="F:thioredoxin peroxidase activity"/>
    <property type="evidence" value="ECO:0007669"/>
    <property type="project" value="TreeGrafter"/>
</dbReference>
<evidence type="ECO:0000256" key="5">
    <source>
        <dbReference type="ARBA" id="ARBA00023002"/>
    </source>
</evidence>
<evidence type="ECO:0000313" key="14">
    <source>
        <dbReference type="Proteomes" id="UP000001558"/>
    </source>
</evidence>
<dbReference type="EMBL" id="CP000606">
    <property type="protein sequence ID" value="ABO22820.1"/>
    <property type="molecule type" value="Genomic_DNA"/>
</dbReference>
<evidence type="ECO:0000256" key="7">
    <source>
        <dbReference type="ARBA" id="ARBA00023284"/>
    </source>
</evidence>
<dbReference type="GO" id="GO:0034599">
    <property type="term" value="P:cellular response to oxidative stress"/>
    <property type="evidence" value="ECO:0007669"/>
    <property type="project" value="TreeGrafter"/>
</dbReference>
<keyword evidence="6" id="KW-1015">Disulfide bond</keyword>
<dbReference type="InterPro" id="IPR013766">
    <property type="entry name" value="Thioredoxin_domain"/>
</dbReference>
<evidence type="ECO:0000313" key="13">
    <source>
        <dbReference type="EMBL" id="ABO22820.1"/>
    </source>
</evidence>
<evidence type="ECO:0000256" key="6">
    <source>
        <dbReference type="ARBA" id="ARBA00023157"/>
    </source>
</evidence>
<reference evidence="13 14" key="1">
    <citation type="submission" date="2007-03" db="EMBL/GenBank/DDBJ databases">
        <title>Complete sequence of Shewanella loihica PV-4.</title>
        <authorList>
            <consortium name="US DOE Joint Genome Institute"/>
            <person name="Copeland A."/>
            <person name="Lucas S."/>
            <person name="Lapidus A."/>
            <person name="Barry K."/>
            <person name="Detter J.C."/>
            <person name="Glavina del Rio T."/>
            <person name="Hammon N."/>
            <person name="Israni S."/>
            <person name="Dalin E."/>
            <person name="Tice H."/>
            <person name="Pitluck S."/>
            <person name="Chain P."/>
            <person name="Malfatti S."/>
            <person name="Shin M."/>
            <person name="Vergez L."/>
            <person name="Schmutz J."/>
            <person name="Larimer F."/>
            <person name="Land M."/>
            <person name="Hauser L."/>
            <person name="Kyrpides N."/>
            <person name="Mikhailova N."/>
            <person name="Romine M.F."/>
            <person name="Serres G."/>
            <person name="Fredrickson J."/>
            <person name="Tiedje J."/>
            <person name="Richardson P."/>
        </authorList>
    </citation>
    <scope>NUCLEOTIDE SEQUENCE [LARGE SCALE GENOMIC DNA]</scope>
    <source>
        <strain evidence="14">ATCC BAA-1088 / PV-4</strain>
    </source>
</reference>
<evidence type="ECO:0000256" key="11">
    <source>
        <dbReference type="ARBA" id="ARBA00049091"/>
    </source>
</evidence>
<dbReference type="HOGENOM" id="CLU_042529_5_1_6"/>
<evidence type="ECO:0000256" key="3">
    <source>
        <dbReference type="ARBA" id="ARBA00022559"/>
    </source>
</evidence>
<comment type="function">
    <text evidence="1">Thiol-specific peroxidase that catalyzes the reduction of hydrogen peroxide and organic hydroperoxides to water and alcohols, respectively. Plays a role in cell protection against oxidative stress by detoxifying peroxides and as sensor of hydrogen peroxide-mediated signaling events.</text>
</comment>
<evidence type="ECO:0000256" key="1">
    <source>
        <dbReference type="ARBA" id="ARBA00003330"/>
    </source>
</evidence>
<sequence precursor="true">MTKTQNSRAGALLSALLFTLMSLALITPSVSAKPIAESPTSISPLLNGQTVPSIQVKDLKGKSLDLQQMLQEKPSVLFFYRGGWCPFCNAQMGQLQAIEGDLLKMGFQLIGISPDAPEELRASMTKNDLNYTLVSDADLNAMRAFGLAYFTSQTISDRYMAKMQLKNKLWKNAAGESRLVLPVPAVYITDKTGLVHFQYINPNYKVRAEPKLILTAASLIPQ</sequence>
<dbReference type="PROSITE" id="PS51352">
    <property type="entry name" value="THIOREDOXIN_2"/>
    <property type="match status" value="1"/>
</dbReference>
<dbReference type="EC" id="1.11.1.24" evidence="2"/>
<proteinExistence type="inferred from homology"/>
<keyword evidence="4" id="KW-0049">Antioxidant</keyword>
<gene>
    <name evidence="13" type="ordered locus">Shew_0949</name>
</gene>
<keyword evidence="7" id="KW-0676">Redox-active center</keyword>
<dbReference type="eggNOG" id="COG1225">
    <property type="taxonomic scope" value="Bacteria"/>
</dbReference>
<dbReference type="AlphaFoldDB" id="A3QBH2"/>
<dbReference type="OrthoDB" id="9809746at2"/>
<evidence type="ECO:0000256" key="10">
    <source>
        <dbReference type="ARBA" id="ARBA00042639"/>
    </source>
</evidence>